<dbReference type="HAMAP" id="MF_00386">
    <property type="entry name" value="UPF0161_YidD"/>
    <property type="match status" value="1"/>
</dbReference>
<sequence length="98" mass="11107">CCRLTRRLFTPLPRRMNPVQHFIVLLIRFYRLVLSPLKNVLFGPGGSCRFTPTCSEFTLDAVRTHGAIGGTWLGLRRLLRCHPWGACGHDPVPPKLAR</sequence>
<gene>
    <name evidence="1" type="ORF">METZ01_LOCUS198499</name>
</gene>
<feature type="non-terminal residue" evidence="1">
    <location>
        <position position="1"/>
    </location>
</feature>
<evidence type="ECO:0008006" key="2">
    <source>
        <dbReference type="Google" id="ProtNLM"/>
    </source>
</evidence>
<name>A0A382E5C5_9ZZZZ</name>
<dbReference type="AlphaFoldDB" id="A0A382E5C5"/>
<dbReference type="EMBL" id="UINC01042681">
    <property type="protein sequence ID" value="SVB45645.1"/>
    <property type="molecule type" value="Genomic_DNA"/>
</dbReference>
<dbReference type="Pfam" id="PF01809">
    <property type="entry name" value="YidD"/>
    <property type="match status" value="1"/>
</dbReference>
<dbReference type="SMART" id="SM01234">
    <property type="entry name" value="Haemolytic"/>
    <property type="match status" value="1"/>
</dbReference>
<dbReference type="NCBIfam" id="TIGR00278">
    <property type="entry name" value="membrane protein insertion efficiency factor YidD"/>
    <property type="match status" value="1"/>
</dbReference>
<protein>
    <recommendedName>
        <fullName evidence="2">Membrane protein insertion efficiency factor YidD</fullName>
    </recommendedName>
</protein>
<dbReference type="InterPro" id="IPR002696">
    <property type="entry name" value="Membr_insert_effic_factor_YidD"/>
</dbReference>
<accession>A0A382E5C5</accession>
<proteinExistence type="inferred from homology"/>
<evidence type="ECO:0000313" key="1">
    <source>
        <dbReference type="EMBL" id="SVB45645.1"/>
    </source>
</evidence>
<dbReference type="PANTHER" id="PTHR33383">
    <property type="entry name" value="MEMBRANE PROTEIN INSERTION EFFICIENCY FACTOR-RELATED"/>
    <property type="match status" value="1"/>
</dbReference>
<reference evidence="1" key="1">
    <citation type="submission" date="2018-05" db="EMBL/GenBank/DDBJ databases">
        <authorList>
            <person name="Lanie J.A."/>
            <person name="Ng W.-L."/>
            <person name="Kazmierczak K.M."/>
            <person name="Andrzejewski T.M."/>
            <person name="Davidsen T.M."/>
            <person name="Wayne K.J."/>
            <person name="Tettelin H."/>
            <person name="Glass J.I."/>
            <person name="Rusch D."/>
            <person name="Podicherti R."/>
            <person name="Tsui H.-C.T."/>
            <person name="Winkler M.E."/>
        </authorList>
    </citation>
    <scope>NUCLEOTIDE SEQUENCE</scope>
</reference>
<dbReference type="PANTHER" id="PTHR33383:SF1">
    <property type="entry name" value="MEMBRANE PROTEIN INSERTION EFFICIENCY FACTOR-RELATED"/>
    <property type="match status" value="1"/>
</dbReference>
<organism evidence="1">
    <name type="scientific">marine metagenome</name>
    <dbReference type="NCBI Taxonomy" id="408172"/>
    <lineage>
        <taxon>unclassified sequences</taxon>
        <taxon>metagenomes</taxon>
        <taxon>ecological metagenomes</taxon>
    </lineage>
</organism>